<comment type="similarity">
    <text evidence="2 6">Belongs to the ABC-3 integral membrane protein family.</text>
</comment>
<feature type="domain" description="Iron dependent repressor metal binding and dimerisation" evidence="8">
    <location>
        <begin position="357"/>
        <end position="424"/>
    </location>
</feature>
<feature type="transmembrane region" description="Helical" evidence="7">
    <location>
        <begin position="210"/>
        <end position="230"/>
    </location>
</feature>
<dbReference type="RefSeq" id="WP_139450678.1">
    <property type="nucleotide sequence ID" value="NZ_VDMB01000029.1"/>
</dbReference>
<dbReference type="GO" id="GO:0046914">
    <property type="term" value="F:transition metal ion binding"/>
    <property type="evidence" value="ECO:0007669"/>
    <property type="project" value="InterPro"/>
</dbReference>
<evidence type="ECO:0000256" key="4">
    <source>
        <dbReference type="ARBA" id="ARBA00022989"/>
    </source>
</evidence>
<keyword evidence="6" id="KW-0813">Transport</keyword>
<feature type="transmembrane region" description="Helical" evidence="7">
    <location>
        <begin position="53"/>
        <end position="72"/>
    </location>
</feature>
<keyword evidence="3 6" id="KW-0812">Transmembrane</keyword>
<comment type="subcellular location">
    <subcellularLocation>
        <location evidence="6">Cell membrane</location>
        <topology evidence="6">Multi-pass membrane protein</topology>
    </subcellularLocation>
    <subcellularLocation>
        <location evidence="1">Membrane</location>
        <topology evidence="1">Multi-pass membrane protein</topology>
    </subcellularLocation>
</comment>
<gene>
    <name evidence="9" type="ORF">FIM25_15035</name>
</gene>
<feature type="transmembrane region" description="Helical" evidence="7">
    <location>
        <begin position="181"/>
        <end position="204"/>
    </location>
</feature>
<dbReference type="Pfam" id="PF00950">
    <property type="entry name" value="ABC-3"/>
    <property type="match status" value="1"/>
</dbReference>
<dbReference type="InterPro" id="IPR036421">
    <property type="entry name" value="Fe_dep_repressor_sf"/>
</dbReference>
<dbReference type="GO" id="GO:0043190">
    <property type="term" value="C:ATP-binding cassette (ABC) transporter complex"/>
    <property type="evidence" value="ECO:0007669"/>
    <property type="project" value="InterPro"/>
</dbReference>
<comment type="caution">
    <text evidence="9">The sequence shown here is derived from an EMBL/GenBank/DDBJ whole genome shotgun (WGS) entry which is preliminary data.</text>
</comment>
<dbReference type="SMART" id="SM00529">
    <property type="entry name" value="HTH_DTXR"/>
    <property type="match status" value="1"/>
</dbReference>
<dbReference type="EMBL" id="VDMB01000029">
    <property type="protein sequence ID" value="TYT73456.1"/>
    <property type="molecule type" value="Genomic_DNA"/>
</dbReference>
<organism evidence="9 10">
    <name type="scientific">Desulfobotulus mexicanus</name>
    <dbReference type="NCBI Taxonomy" id="2586642"/>
    <lineage>
        <taxon>Bacteria</taxon>
        <taxon>Pseudomonadati</taxon>
        <taxon>Thermodesulfobacteriota</taxon>
        <taxon>Desulfobacteria</taxon>
        <taxon>Desulfobacterales</taxon>
        <taxon>Desulfobacteraceae</taxon>
        <taxon>Desulfobotulus</taxon>
    </lineage>
</organism>
<evidence type="ECO:0000259" key="8">
    <source>
        <dbReference type="Pfam" id="PF02742"/>
    </source>
</evidence>
<feature type="transmembrane region" description="Helical" evidence="7">
    <location>
        <begin position="265"/>
        <end position="288"/>
    </location>
</feature>
<name>A0A5S5MCK0_9BACT</name>
<evidence type="ECO:0000256" key="6">
    <source>
        <dbReference type="RuleBase" id="RU003943"/>
    </source>
</evidence>
<evidence type="ECO:0000313" key="10">
    <source>
        <dbReference type="Proteomes" id="UP000321899"/>
    </source>
</evidence>
<dbReference type="GO" id="GO:0046983">
    <property type="term" value="F:protein dimerization activity"/>
    <property type="evidence" value="ECO:0007669"/>
    <property type="project" value="InterPro"/>
</dbReference>
<dbReference type="InterPro" id="IPR001626">
    <property type="entry name" value="ABC_TroCD"/>
</dbReference>
<proteinExistence type="inferred from homology"/>
<evidence type="ECO:0000256" key="2">
    <source>
        <dbReference type="ARBA" id="ARBA00008034"/>
    </source>
</evidence>
<keyword evidence="4 7" id="KW-1133">Transmembrane helix</keyword>
<dbReference type="InterPro" id="IPR001367">
    <property type="entry name" value="Fe_dep_repressor"/>
</dbReference>
<keyword evidence="10" id="KW-1185">Reference proteome</keyword>
<dbReference type="Gene3D" id="1.10.10.10">
    <property type="entry name" value="Winged helix-like DNA-binding domain superfamily/Winged helix DNA-binding domain"/>
    <property type="match status" value="1"/>
</dbReference>
<feature type="transmembrane region" description="Helical" evidence="7">
    <location>
        <begin position="78"/>
        <end position="97"/>
    </location>
</feature>
<reference evidence="9 10" key="1">
    <citation type="submission" date="2019-06" db="EMBL/GenBank/DDBJ databases">
        <title>Desulfobotulus mexicanus sp. nov., a novel sulfate-reducing bacterium isolated from the sediment of an alkaline crater lake in Mexico.</title>
        <authorList>
            <person name="Hirschler-Rea A."/>
        </authorList>
    </citation>
    <scope>NUCLEOTIDE SEQUENCE [LARGE SCALE GENOMIC DNA]</scope>
    <source>
        <strain evidence="9 10">PAR22N</strain>
    </source>
</reference>
<protein>
    <submittedName>
        <fullName evidence="9">Iron chelate uptake ABC transporter family permease subunit</fullName>
    </submittedName>
</protein>
<evidence type="ECO:0000313" key="9">
    <source>
        <dbReference type="EMBL" id="TYT73456.1"/>
    </source>
</evidence>
<dbReference type="Gene3D" id="1.10.3470.10">
    <property type="entry name" value="ABC transporter involved in vitamin B12 uptake, BtuC"/>
    <property type="match status" value="1"/>
</dbReference>
<accession>A0A5S5MCK0</accession>
<dbReference type="CDD" id="cd06550">
    <property type="entry name" value="TM_ABC_iron-siderophores_like"/>
    <property type="match status" value="1"/>
</dbReference>
<dbReference type="InterPro" id="IPR036388">
    <property type="entry name" value="WH-like_DNA-bd_sf"/>
</dbReference>
<dbReference type="Pfam" id="PF02742">
    <property type="entry name" value="Fe_dep_repr_C"/>
    <property type="match status" value="1"/>
</dbReference>
<dbReference type="Proteomes" id="UP000321899">
    <property type="component" value="Unassembled WGS sequence"/>
</dbReference>
<evidence type="ECO:0000256" key="7">
    <source>
        <dbReference type="SAM" id="Phobius"/>
    </source>
</evidence>
<sequence length="516" mass="56228">MLADLAGHLQGPLSHLFFIKALMAAILVGLVCGVTGCLVILRKMSFLGDAISHAMIAGVAAGYLIMKLLFGVEAHAPAMLFGALVAAVVTVGLIHFVSSVSRIKEDTAIGIMYTGIFALGVVMVSLFREHIHIDLMHFIMGDVLAVSNADILLAAFVCCIVLTLILLFFRHFQASAFDPVMAAAIGIPVGLFHGLLTLCVSLVVVVGVGMVGVILVVGLLITPAATAYLLTNRLDRMMILAALFAVNGAICGLFLAYAMDVAGGGAIMLFLSLQFLVVLMIAPEHGILTRYIRKIRHIPDEITEDILAGLLRKDPMGLAPAFLLETAGTGIRLGRALARLEKEGQITRQTDLIHLSPKGRKKALTLRRSHRIWESYLAHAGVDEEKIHEKAHELEHIHDPDLLKNLDDLLGHPMTDPHGSEIPQDPCLHKKGFIFSSSLLRPGQQARIRRVPEFLREKLKENMPLFLKARDETGEKWKFVLPSGEPLVLDHASADALMVEMDEKSCQPDFSRTEQA</sequence>
<dbReference type="SUPFAM" id="SSF47979">
    <property type="entry name" value="Iron-dependent repressor protein, dimerization domain"/>
    <property type="match status" value="1"/>
</dbReference>
<evidence type="ECO:0000256" key="3">
    <source>
        <dbReference type="ARBA" id="ARBA00022692"/>
    </source>
</evidence>
<dbReference type="GO" id="GO:0003700">
    <property type="term" value="F:DNA-binding transcription factor activity"/>
    <property type="evidence" value="ECO:0007669"/>
    <property type="project" value="InterPro"/>
</dbReference>
<dbReference type="GO" id="GO:0055085">
    <property type="term" value="P:transmembrane transport"/>
    <property type="evidence" value="ECO:0007669"/>
    <property type="project" value="InterPro"/>
</dbReference>
<dbReference type="PANTHER" id="PTHR30477">
    <property type="entry name" value="ABC-TRANSPORTER METAL-BINDING PROTEIN"/>
    <property type="match status" value="1"/>
</dbReference>
<feature type="transmembrane region" description="Helical" evidence="7">
    <location>
        <begin position="17"/>
        <end position="41"/>
    </location>
</feature>
<dbReference type="InterPro" id="IPR022689">
    <property type="entry name" value="Iron_dep_repressor"/>
</dbReference>
<dbReference type="GO" id="GO:0010043">
    <property type="term" value="P:response to zinc ion"/>
    <property type="evidence" value="ECO:0007669"/>
    <property type="project" value="TreeGrafter"/>
</dbReference>
<dbReference type="OrthoDB" id="9791355at2"/>
<dbReference type="AlphaFoldDB" id="A0A5S5MCK0"/>
<dbReference type="SUPFAM" id="SSF81345">
    <property type="entry name" value="ABC transporter involved in vitamin B12 uptake, BtuC"/>
    <property type="match status" value="1"/>
</dbReference>
<feature type="transmembrane region" description="Helical" evidence="7">
    <location>
        <begin position="151"/>
        <end position="169"/>
    </location>
</feature>
<keyword evidence="5 7" id="KW-0472">Membrane</keyword>
<evidence type="ECO:0000256" key="1">
    <source>
        <dbReference type="ARBA" id="ARBA00004141"/>
    </source>
</evidence>
<dbReference type="InterPro" id="IPR037294">
    <property type="entry name" value="ABC_BtuC-like"/>
</dbReference>
<evidence type="ECO:0000256" key="5">
    <source>
        <dbReference type="ARBA" id="ARBA00023136"/>
    </source>
</evidence>
<feature type="transmembrane region" description="Helical" evidence="7">
    <location>
        <begin position="237"/>
        <end position="259"/>
    </location>
</feature>
<dbReference type="PANTHER" id="PTHR30477:SF13">
    <property type="entry name" value="IRON TRANSPORT SYSTEM MEMBRANE PROTEIN HI_0360-RELATED"/>
    <property type="match status" value="1"/>
</dbReference>
<feature type="transmembrane region" description="Helical" evidence="7">
    <location>
        <begin position="109"/>
        <end position="131"/>
    </location>
</feature>